<gene>
    <name evidence="2" type="ORF">E2C01_089637</name>
</gene>
<dbReference type="AlphaFoldDB" id="A0A5B7JJK7"/>
<feature type="region of interest" description="Disordered" evidence="1">
    <location>
        <begin position="103"/>
        <end position="142"/>
    </location>
</feature>
<evidence type="ECO:0000313" key="3">
    <source>
        <dbReference type="Proteomes" id="UP000324222"/>
    </source>
</evidence>
<organism evidence="2 3">
    <name type="scientific">Portunus trituberculatus</name>
    <name type="common">Swimming crab</name>
    <name type="synonym">Neptunus trituberculatus</name>
    <dbReference type="NCBI Taxonomy" id="210409"/>
    <lineage>
        <taxon>Eukaryota</taxon>
        <taxon>Metazoa</taxon>
        <taxon>Ecdysozoa</taxon>
        <taxon>Arthropoda</taxon>
        <taxon>Crustacea</taxon>
        <taxon>Multicrustacea</taxon>
        <taxon>Malacostraca</taxon>
        <taxon>Eumalacostraca</taxon>
        <taxon>Eucarida</taxon>
        <taxon>Decapoda</taxon>
        <taxon>Pleocyemata</taxon>
        <taxon>Brachyura</taxon>
        <taxon>Eubrachyura</taxon>
        <taxon>Portunoidea</taxon>
        <taxon>Portunidae</taxon>
        <taxon>Portuninae</taxon>
        <taxon>Portunus</taxon>
    </lineage>
</organism>
<proteinExistence type="predicted"/>
<name>A0A5B7JJK7_PORTR</name>
<evidence type="ECO:0000256" key="1">
    <source>
        <dbReference type="SAM" id="MobiDB-lite"/>
    </source>
</evidence>
<feature type="compositionally biased region" description="Basic and acidic residues" evidence="1">
    <location>
        <begin position="103"/>
        <end position="113"/>
    </location>
</feature>
<accession>A0A5B7JJK7</accession>
<reference evidence="2 3" key="1">
    <citation type="submission" date="2019-05" db="EMBL/GenBank/DDBJ databases">
        <title>Another draft genome of Portunus trituberculatus and its Hox gene families provides insights of decapod evolution.</title>
        <authorList>
            <person name="Jeong J.-H."/>
            <person name="Song I."/>
            <person name="Kim S."/>
            <person name="Choi T."/>
            <person name="Kim D."/>
            <person name="Ryu S."/>
            <person name="Kim W."/>
        </authorList>
    </citation>
    <scope>NUCLEOTIDE SEQUENCE [LARGE SCALE GENOMIC DNA]</scope>
    <source>
        <tissue evidence="2">Muscle</tissue>
    </source>
</reference>
<sequence length="142" mass="15318">MRQQVSDCHYDWKGQKCSQIVTGARSPVFSNGSHNVGSCCRALRHSRQNGKRTASQNLKLNGAWHNLVYSHCVGSVFSYTGGWCMLGRLELGGGRGGSVWWEEGRRKRGKQEGTDGGGVAAQGVSPALARPAGVRQQQGDTT</sequence>
<dbReference type="EMBL" id="VSRR010098680">
    <property type="protein sequence ID" value="MPC94466.1"/>
    <property type="molecule type" value="Genomic_DNA"/>
</dbReference>
<keyword evidence="3" id="KW-1185">Reference proteome</keyword>
<comment type="caution">
    <text evidence="2">The sequence shown here is derived from an EMBL/GenBank/DDBJ whole genome shotgun (WGS) entry which is preliminary data.</text>
</comment>
<protein>
    <submittedName>
        <fullName evidence="2">Uncharacterized protein</fullName>
    </submittedName>
</protein>
<evidence type="ECO:0000313" key="2">
    <source>
        <dbReference type="EMBL" id="MPC94466.1"/>
    </source>
</evidence>
<dbReference type="Proteomes" id="UP000324222">
    <property type="component" value="Unassembled WGS sequence"/>
</dbReference>